<organism evidence="2 3">
    <name type="scientific">Afipia massiliensis</name>
    <dbReference type="NCBI Taxonomy" id="211460"/>
    <lineage>
        <taxon>Bacteria</taxon>
        <taxon>Pseudomonadati</taxon>
        <taxon>Pseudomonadota</taxon>
        <taxon>Alphaproteobacteria</taxon>
        <taxon>Hyphomicrobiales</taxon>
        <taxon>Nitrobacteraceae</taxon>
        <taxon>Afipia</taxon>
    </lineage>
</organism>
<dbReference type="OrthoDB" id="8128823at2"/>
<keyword evidence="3" id="KW-1185">Reference proteome</keyword>
<accession>A0A4U6BTT7</accession>
<evidence type="ECO:0000313" key="4">
    <source>
        <dbReference type="Proteomes" id="UP000521227"/>
    </source>
</evidence>
<reference evidence="1 4" key="2">
    <citation type="submission" date="2020-08" db="EMBL/GenBank/DDBJ databases">
        <title>Genomic Encyclopedia of Type Strains, Phase IV (KMG-IV): sequencing the most valuable type-strain genomes for metagenomic binning, comparative biology and taxonomic classification.</title>
        <authorList>
            <person name="Goeker M."/>
        </authorList>
    </citation>
    <scope>NUCLEOTIDE SEQUENCE [LARGE SCALE GENOMIC DNA]</scope>
    <source>
        <strain evidence="1 4">DSM 17498</strain>
    </source>
</reference>
<dbReference type="EMBL" id="JACHIJ010000009">
    <property type="protein sequence ID" value="MBB5054933.1"/>
    <property type="molecule type" value="Genomic_DNA"/>
</dbReference>
<dbReference type="AlphaFoldDB" id="A0A4U6BTT7"/>
<evidence type="ECO:0000313" key="3">
    <source>
        <dbReference type="Proteomes" id="UP000034832"/>
    </source>
</evidence>
<proteinExistence type="predicted"/>
<comment type="caution">
    <text evidence="2">The sequence shown here is derived from an EMBL/GenBank/DDBJ whole genome shotgun (WGS) entry which is preliminary data.</text>
</comment>
<dbReference type="Proteomes" id="UP000034832">
    <property type="component" value="Unassembled WGS sequence"/>
</dbReference>
<gene>
    <name evidence="1" type="ORF">HNQ36_004944</name>
    <name evidence="2" type="ORF">YH63_014365</name>
</gene>
<reference evidence="2 3" key="1">
    <citation type="submission" date="2019-04" db="EMBL/GenBank/DDBJ databases">
        <title>Whole genome sequencing of cave bacteria.</title>
        <authorList>
            <person name="Gan H.M."/>
            <person name="Barton H."/>
            <person name="Savka M.A."/>
        </authorList>
    </citation>
    <scope>NUCLEOTIDE SEQUENCE [LARGE SCALE GENOMIC DNA]</scope>
    <source>
        <strain evidence="2 3">LC387</strain>
    </source>
</reference>
<sequence length="61" mass="7102">MHRTNEISIGEKWQKIADETRDKARAMPPCEQRDDLLKKARQLDVAVNLNNWLSAETKIPK</sequence>
<evidence type="ECO:0000313" key="1">
    <source>
        <dbReference type="EMBL" id="MBB5054933.1"/>
    </source>
</evidence>
<evidence type="ECO:0000313" key="2">
    <source>
        <dbReference type="EMBL" id="TKT72518.1"/>
    </source>
</evidence>
<dbReference type="Proteomes" id="UP000521227">
    <property type="component" value="Unassembled WGS sequence"/>
</dbReference>
<dbReference type="EMBL" id="LBIA02000001">
    <property type="protein sequence ID" value="TKT72518.1"/>
    <property type="molecule type" value="Genomic_DNA"/>
</dbReference>
<name>A0A4U6BTT7_9BRAD</name>
<dbReference type="RefSeq" id="WP_046827008.1">
    <property type="nucleotide sequence ID" value="NZ_JACHIJ010000009.1"/>
</dbReference>
<protein>
    <submittedName>
        <fullName evidence="2">Uncharacterized protein</fullName>
    </submittedName>
</protein>